<comment type="caution">
    <text evidence="2">The sequence shown here is derived from an EMBL/GenBank/DDBJ whole genome shotgun (WGS) entry which is preliminary data.</text>
</comment>
<proteinExistence type="predicted"/>
<feature type="region of interest" description="Disordered" evidence="1">
    <location>
        <begin position="1"/>
        <end position="77"/>
    </location>
</feature>
<accession>A0A9P6U752</accession>
<protein>
    <submittedName>
        <fullName evidence="2">Uncharacterized protein</fullName>
    </submittedName>
</protein>
<evidence type="ECO:0000256" key="1">
    <source>
        <dbReference type="SAM" id="MobiDB-lite"/>
    </source>
</evidence>
<dbReference type="Proteomes" id="UP000807716">
    <property type="component" value="Unassembled WGS sequence"/>
</dbReference>
<feature type="compositionally biased region" description="Low complexity" evidence="1">
    <location>
        <begin position="42"/>
        <end position="72"/>
    </location>
</feature>
<gene>
    <name evidence="2" type="ORF">DFQ27_002677</name>
</gene>
<sequence>MSKRYSSPPAGETPRPQKLQRLDEGGSPATAMPPLPSPPQSAQPAVSSPSAPGSRTPSDSSRSSTSESSSSRGNEVPGRFLTMKSLFKRNFDGFGGSSWVLPSGAIVDDRLCEVVEALPHESALHSFVVEDVDALLALFDDVKDKEEITRIMMTRQVKLPDLSQVELNFIKLYEKSPEDLNVFLRTHSSESVSNLLEDKPSEEFQEVAHQCITQVFWHYQRYGFAFPREQSEAWFNRHLWGFLPFALTAHPFAPTALPLFDYRPGEISSESSARRRRKQADWDGRQQVDPKVDGVVVVGALPVEICWMEAARRDGGLNTTKCLHDTLKLIKLMKDGHDMFREMARQDIRYKLATYGIRISGPSISIITLRQRPGRFYQAFEEETNSLSLPSTWYNKGSTTWVLAVIVQILQLRKALQAIASSADAWVQPTINSETSSIKDWIAPTMTSPQLLPVTLAGSAMTAPPLNI</sequence>
<evidence type="ECO:0000313" key="2">
    <source>
        <dbReference type="EMBL" id="KAG0262000.1"/>
    </source>
</evidence>
<reference evidence="2" key="1">
    <citation type="journal article" date="2020" name="Fungal Divers.">
        <title>Resolving the Mortierellaceae phylogeny through synthesis of multi-gene phylogenetics and phylogenomics.</title>
        <authorList>
            <person name="Vandepol N."/>
            <person name="Liber J."/>
            <person name="Desiro A."/>
            <person name="Na H."/>
            <person name="Kennedy M."/>
            <person name="Barry K."/>
            <person name="Grigoriev I.V."/>
            <person name="Miller A.N."/>
            <person name="O'Donnell K."/>
            <person name="Stajich J.E."/>
            <person name="Bonito G."/>
        </authorList>
    </citation>
    <scope>NUCLEOTIDE SEQUENCE</scope>
    <source>
        <strain evidence="2">BC1065</strain>
    </source>
</reference>
<dbReference type="AlphaFoldDB" id="A0A9P6U752"/>
<organism evidence="2 3">
    <name type="scientific">Actinomortierella ambigua</name>
    <dbReference type="NCBI Taxonomy" id="1343610"/>
    <lineage>
        <taxon>Eukaryota</taxon>
        <taxon>Fungi</taxon>
        <taxon>Fungi incertae sedis</taxon>
        <taxon>Mucoromycota</taxon>
        <taxon>Mortierellomycotina</taxon>
        <taxon>Mortierellomycetes</taxon>
        <taxon>Mortierellales</taxon>
        <taxon>Mortierellaceae</taxon>
        <taxon>Actinomortierella</taxon>
    </lineage>
</organism>
<dbReference type="OrthoDB" id="2443848at2759"/>
<keyword evidence="3" id="KW-1185">Reference proteome</keyword>
<feature type="compositionally biased region" description="Pro residues" evidence="1">
    <location>
        <begin position="31"/>
        <end position="41"/>
    </location>
</feature>
<dbReference type="EMBL" id="JAAAJB010000200">
    <property type="protein sequence ID" value="KAG0262000.1"/>
    <property type="molecule type" value="Genomic_DNA"/>
</dbReference>
<evidence type="ECO:0000313" key="3">
    <source>
        <dbReference type="Proteomes" id="UP000807716"/>
    </source>
</evidence>
<name>A0A9P6U752_9FUNG</name>